<organism evidence="2 3">
    <name type="scientific">[Roseibacterium] beibuensis</name>
    <dbReference type="NCBI Taxonomy" id="1193142"/>
    <lineage>
        <taxon>Bacteria</taxon>
        <taxon>Pseudomonadati</taxon>
        <taxon>Pseudomonadota</taxon>
        <taxon>Alphaproteobacteria</taxon>
        <taxon>Rhodobacterales</taxon>
        <taxon>Roseobacteraceae</taxon>
        <taxon>Roseicyclus</taxon>
    </lineage>
</organism>
<keyword evidence="1" id="KW-0472">Membrane</keyword>
<sequence length="178" mass="19868">MNGRIRVDFLDLVTEVIDLRSFSNLWYWIVLAIMWSTLSHWTLGVPYHIVNRARRGDARAARDMQALVEINSERLLAVTAVSGPVMLGFAAFLSTGLAITGWAYRVEFCQAIFLLIFPAFLVGALLVATARRLQASGYQDVSGVLRSHRIKVQMLGVLFIFLTAFWGMYTNVTVGPLG</sequence>
<keyword evidence="3" id="KW-1185">Reference proteome</keyword>
<gene>
    <name evidence="2" type="ORF">GCM10023209_11260</name>
</gene>
<name>A0ABP9L5Q5_9RHOB</name>
<evidence type="ECO:0000313" key="2">
    <source>
        <dbReference type="EMBL" id="GAA5069475.1"/>
    </source>
</evidence>
<comment type="caution">
    <text evidence="2">The sequence shown here is derived from an EMBL/GenBank/DDBJ whole genome shotgun (WGS) entry which is preliminary data.</text>
</comment>
<feature type="transmembrane region" description="Helical" evidence="1">
    <location>
        <begin position="111"/>
        <end position="130"/>
    </location>
</feature>
<evidence type="ECO:0008006" key="4">
    <source>
        <dbReference type="Google" id="ProtNLM"/>
    </source>
</evidence>
<feature type="transmembrane region" description="Helical" evidence="1">
    <location>
        <begin position="150"/>
        <end position="169"/>
    </location>
</feature>
<dbReference type="Proteomes" id="UP001499910">
    <property type="component" value="Unassembled WGS sequence"/>
</dbReference>
<proteinExistence type="predicted"/>
<protein>
    <recommendedName>
        <fullName evidence="4">Component of SufBCD complex</fullName>
    </recommendedName>
</protein>
<evidence type="ECO:0000256" key="1">
    <source>
        <dbReference type="SAM" id="Phobius"/>
    </source>
</evidence>
<feature type="transmembrane region" description="Helical" evidence="1">
    <location>
        <begin position="75"/>
        <end position="99"/>
    </location>
</feature>
<reference evidence="3" key="1">
    <citation type="journal article" date="2019" name="Int. J. Syst. Evol. Microbiol.">
        <title>The Global Catalogue of Microorganisms (GCM) 10K type strain sequencing project: providing services to taxonomists for standard genome sequencing and annotation.</title>
        <authorList>
            <consortium name="The Broad Institute Genomics Platform"/>
            <consortium name="The Broad Institute Genome Sequencing Center for Infectious Disease"/>
            <person name="Wu L."/>
            <person name="Ma J."/>
        </authorList>
    </citation>
    <scope>NUCLEOTIDE SEQUENCE [LARGE SCALE GENOMIC DNA]</scope>
    <source>
        <strain evidence="3">JCM 18015</strain>
    </source>
</reference>
<keyword evidence="1" id="KW-1133">Transmembrane helix</keyword>
<accession>A0ABP9L5Q5</accession>
<feature type="transmembrane region" description="Helical" evidence="1">
    <location>
        <begin position="25"/>
        <end position="50"/>
    </location>
</feature>
<dbReference type="EMBL" id="BAABHW010000001">
    <property type="protein sequence ID" value="GAA5069475.1"/>
    <property type="molecule type" value="Genomic_DNA"/>
</dbReference>
<keyword evidence="1" id="KW-0812">Transmembrane</keyword>
<evidence type="ECO:0000313" key="3">
    <source>
        <dbReference type="Proteomes" id="UP001499910"/>
    </source>
</evidence>